<dbReference type="AlphaFoldDB" id="A0A9X1ZM78"/>
<evidence type="ECO:0000313" key="5">
    <source>
        <dbReference type="EMBL" id="MCL1143562.1"/>
    </source>
</evidence>
<comment type="subcellular location">
    <subcellularLocation>
        <location evidence="1">Membrane</location>
    </subcellularLocation>
</comment>
<dbReference type="EMBL" id="JAKIKP010000009">
    <property type="protein sequence ID" value="MCL1143562.1"/>
    <property type="molecule type" value="Genomic_DNA"/>
</dbReference>
<dbReference type="InterPro" id="IPR000184">
    <property type="entry name" value="Bac_surfAg_D15"/>
</dbReference>
<dbReference type="RefSeq" id="WP_248996236.1">
    <property type="nucleotide sequence ID" value="NZ_JAKIKP010000009.1"/>
</dbReference>
<evidence type="ECO:0000313" key="6">
    <source>
        <dbReference type="Proteomes" id="UP001139333"/>
    </source>
</evidence>
<evidence type="ECO:0000256" key="2">
    <source>
        <dbReference type="ARBA" id="ARBA00023136"/>
    </source>
</evidence>
<keyword evidence="6" id="KW-1185">Reference proteome</keyword>
<feature type="signal peptide" evidence="3">
    <location>
        <begin position="1"/>
        <end position="22"/>
    </location>
</feature>
<protein>
    <submittedName>
        <fullName evidence="5">BamA/TamA family outer membrane protein</fullName>
    </submittedName>
</protein>
<comment type="caution">
    <text evidence="5">The sequence shown here is derived from an EMBL/GenBank/DDBJ whole genome shotgun (WGS) entry which is preliminary data.</text>
</comment>
<evidence type="ECO:0000256" key="3">
    <source>
        <dbReference type="SAM" id="SignalP"/>
    </source>
</evidence>
<dbReference type="Proteomes" id="UP001139333">
    <property type="component" value="Unassembled WGS sequence"/>
</dbReference>
<dbReference type="Pfam" id="PF01103">
    <property type="entry name" value="Omp85"/>
    <property type="match status" value="1"/>
</dbReference>
<name>A0A9X1ZM78_9GAMM</name>
<feature type="domain" description="Bacterial surface antigen (D15)" evidence="4">
    <location>
        <begin position="377"/>
        <end position="539"/>
    </location>
</feature>
<gene>
    <name evidence="5" type="ORF">L2672_12755</name>
</gene>
<keyword evidence="3" id="KW-0732">Signal</keyword>
<organism evidence="5 6">
    <name type="scientific">Shewanella gaetbuli</name>
    <dbReference type="NCBI Taxonomy" id="220752"/>
    <lineage>
        <taxon>Bacteria</taxon>
        <taxon>Pseudomonadati</taxon>
        <taxon>Pseudomonadota</taxon>
        <taxon>Gammaproteobacteria</taxon>
        <taxon>Alteromonadales</taxon>
        <taxon>Shewanellaceae</taxon>
        <taxon>Shewanella</taxon>
    </lineage>
</organism>
<evidence type="ECO:0000256" key="1">
    <source>
        <dbReference type="ARBA" id="ARBA00004370"/>
    </source>
</evidence>
<sequence length="543" mass="61761">MRKTCQVLLTIPYCLFPLTLFANNTNDGDHTATEKSLITSQIVVQSNPIFDESAPNSFFIHRWANFLHINTKESTIIDNLSFEQGDKLTEKDIQEAQRLLRAEAYIRDAKITALSVAPDADAEYAQSILVETWDNWSLLPTFSLSKSGGETKYSVGIKEDNLLGLGISTRIRYQSNADRTGYKFAFSAPVKLIKHATISADFYDNSDGQASSFAFDKPFYALNTQHMYGAAWLQDKRTDTLRQNGLDINEFEHQINYAKLSFGWLINKKQDELSRLTFGITQDEHQFANLASMPDSELPQDREFIYPWVGYEYLQDDFTVLNNIYLIGNNEDFNLGWHHKIKLGFETNDLAEDADIGYHIDLSSSRGWRADDHLFLFKLAAEADLATSQADFYNVSASAEYFYHITDKWTTYTKAWLATSDNNYLDRTFALGDETGIRGYPNDYQHGDHQWVFTAELRNYPNINLYQLAELGWAVFTDIGQAFGGTDDLNEQNAPIGSVGIGARIYSSKSSYGNVAHIDIAKPFTNGADVNDWEFRFQIKDHF</sequence>
<feature type="chain" id="PRO_5040755776" evidence="3">
    <location>
        <begin position="23"/>
        <end position="543"/>
    </location>
</feature>
<evidence type="ECO:0000259" key="4">
    <source>
        <dbReference type="Pfam" id="PF01103"/>
    </source>
</evidence>
<proteinExistence type="predicted"/>
<reference evidence="5" key="1">
    <citation type="submission" date="2022-01" db="EMBL/GenBank/DDBJ databases">
        <title>Whole genome-based taxonomy of the Shewanellaceae.</title>
        <authorList>
            <person name="Martin-Rodriguez A.J."/>
        </authorList>
    </citation>
    <scope>NUCLEOTIDE SEQUENCE</scope>
    <source>
        <strain evidence="5">DSM 16422</strain>
    </source>
</reference>
<dbReference type="Gene3D" id="2.40.160.50">
    <property type="entry name" value="membrane protein fhac: a member of the omp85/tpsb transporter family"/>
    <property type="match status" value="1"/>
</dbReference>
<accession>A0A9X1ZM78</accession>
<keyword evidence="2" id="KW-0472">Membrane</keyword>